<evidence type="ECO:0000259" key="8">
    <source>
        <dbReference type="PROSITE" id="PS50059"/>
    </source>
</evidence>
<evidence type="ECO:0000256" key="4">
    <source>
        <dbReference type="ARBA" id="ARBA00023235"/>
    </source>
</evidence>
<evidence type="ECO:0000256" key="2">
    <source>
        <dbReference type="ARBA" id="ARBA00006577"/>
    </source>
</evidence>
<reference evidence="9 10" key="1">
    <citation type="journal article" date="2011" name="Int. J. Syst. Evol. Microbiol.">
        <title>Hymenobacter yonginensis sp. nov., isolated from a mesotrophic artificial lake.</title>
        <authorList>
            <person name="Joung Y."/>
            <person name="Cho S.H."/>
            <person name="Kim H."/>
            <person name="Kim S.B."/>
            <person name="Joh K."/>
        </authorList>
    </citation>
    <scope>NUCLEOTIDE SEQUENCE [LARGE SCALE GENOMIC DNA]</scope>
    <source>
        <strain evidence="9 10">KCTC 22745</strain>
    </source>
</reference>
<feature type="chain" id="PRO_5047037659" description="Peptidyl-prolyl cis-trans isomerase" evidence="7">
    <location>
        <begin position="22"/>
        <end position="156"/>
    </location>
</feature>
<feature type="signal peptide" evidence="7">
    <location>
        <begin position="1"/>
        <end position="21"/>
    </location>
</feature>
<proteinExistence type="inferred from homology"/>
<evidence type="ECO:0000256" key="5">
    <source>
        <dbReference type="PROSITE-ProRule" id="PRU00277"/>
    </source>
</evidence>
<dbReference type="SUPFAM" id="SSF54534">
    <property type="entry name" value="FKBP-like"/>
    <property type="match status" value="1"/>
</dbReference>
<comment type="catalytic activity">
    <reaction evidence="1 5 6">
        <text>[protein]-peptidylproline (omega=180) = [protein]-peptidylproline (omega=0)</text>
        <dbReference type="Rhea" id="RHEA:16237"/>
        <dbReference type="Rhea" id="RHEA-COMP:10747"/>
        <dbReference type="Rhea" id="RHEA-COMP:10748"/>
        <dbReference type="ChEBI" id="CHEBI:83833"/>
        <dbReference type="ChEBI" id="CHEBI:83834"/>
        <dbReference type="EC" id="5.2.1.8"/>
    </reaction>
</comment>
<dbReference type="PROSITE" id="PS50059">
    <property type="entry name" value="FKBP_PPIASE"/>
    <property type="match status" value="1"/>
</dbReference>
<evidence type="ECO:0000256" key="1">
    <source>
        <dbReference type="ARBA" id="ARBA00000971"/>
    </source>
</evidence>
<dbReference type="Proteomes" id="UP001211872">
    <property type="component" value="Chromosome"/>
</dbReference>
<evidence type="ECO:0000256" key="7">
    <source>
        <dbReference type="SAM" id="SignalP"/>
    </source>
</evidence>
<name>A0ABY7PN46_9BACT</name>
<accession>A0ABY7PN46</accession>
<dbReference type="InterPro" id="IPR046357">
    <property type="entry name" value="PPIase_dom_sf"/>
</dbReference>
<dbReference type="Gene3D" id="3.10.50.40">
    <property type="match status" value="1"/>
</dbReference>
<evidence type="ECO:0000313" key="10">
    <source>
        <dbReference type="Proteomes" id="UP001211872"/>
    </source>
</evidence>
<dbReference type="EMBL" id="CP115396">
    <property type="protein sequence ID" value="WBO84680.1"/>
    <property type="molecule type" value="Genomic_DNA"/>
</dbReference>
<dbReference type="InterPro" id="IPR001179">
    <property type="entry name" value="PPIase_FKBP_dom"/>
</dbReference>
<dbReference type="EC" id="5.2.1.8" evidence="6"/>
<organism evidence="9 10">
    <name type="scientific">Hymenobacter yonginensis</name>
    <dbReference type="NCBI Taxonomy" id="748197"/>
    <lineage>
        <taxon>Bacteria</taxon>
        <taxon>Pseudomonadati</taxon>
        <taxon>Bacteroidota</taxon>
        <taxon>Cytophagia</taxon>
        <taxon>Cytophagales</taxon>
        <taxon>Hymenobacteraceae</taxon>
        <taxon>Hymenobacter</taxon>
    </lineage>
</organism>
<dbReference type="PANTHER" id="PTHR43811">
    <property type="entry name" value="FKBP-TYPE PEPTIDYL-PROLYL CIS-TRANS ISOMERASE FKPA"/>
    <property type="match status" value="1"/>
</dbReference>
<comment type="similarity">
    <text evidence="2 6">Belongs to the FKBP-type PPIase family.</text>
</comment>
<dbReference type="PANTHER" id="PTHR43811:SF23">
    <property type="entry name" value="FKBP-TYPE 22 KDA PEPTIDYL-PROLYL CIS-TRANS ISOMERASE"/>
    <property type="match status" value="1"/>
</dbReference>
<dbReference type="RefSeq" id="WP_270127226.1">
    <property type="nucleotide sequence ID" value="NZ_CP115396.1"/>
</dbReference>
<keyword evidence="10" id="KW-1185">Reference proteome</keyword>
<evidence type="ECO:0000313" key="9">
    <source>
        <dbReference type="EMBL" id="WBO84680.1"/>
    </source>
</evidence>
<gene>
    <name evidence="9" type="ORF">O9Z63_00210</name>
</gene>
<evidence type="ECO:0000256" key="3">
    <source>
        <dbReference type="ARBA" id="ARBA00023110"/>
    </source>
</evidence>
<keyword evidence="7" id="KW-0732">Signal</keyword>
<protein>
    <recommendedName>
        <fullName evidence="6">Peptidyl-prolyl cis-trans isomerase</fullName>
        <ecNumber evidence="6">5.2.1.8</ecNumber>
    </recommendedName>
</protein>
<keyword evidence="3 5" id="KW-0697">Rotamase</keyword>
<keyword evidence="4 5" id="KW-0413">Isomerase</keyword>
<sequence>MRPIRSILLLSCWLISAVAWAQTGPATADSLSSLASPPANSLSTTGGVRYVVLQPGSGAPSTRVAVYYQGFLPDGRVFDSTLAPAKPLRLRVGRGEVIRGWDELLGLLPPGSRVRAWIPAHLAYGAQGVRSPDDDTRYLIPPDTDLRFDIELLPAR</sequence>
<dbReference type="Pfam" id="PF00254">
    <property type="entry name" value="FKBP_C"/>
    <property type="match status" value="1"/>
</dbReference>
<evidence type="ECO:0000256" key="6">
    <source>
        <dbReference type="RuleBase" id="RU003915"/>
    </source>
</evidence>
<dbReference type="GO" id="GO:0003755">
    <property type="term" value="F:peptidyl-prolyl cis-trans isomerase activity"/>
    <property type="evidence" value="ECO:0007669"/>
    <property type="project" value="UniProtKB-EC"/>
</dbReference>
<feature type="domain" description="PPIase FKBP-type" evidence="8">
    <location>
        <begin position="61"/>
        <end position="156"/>
    </location>
</feature>